<evidence type="ECO:0000256" key="4">
    <source>
        <dbReference type="ARBA" id="ARBA00022679"/>
    </source>
</evidence>
<dbReference type="EMBL" id="CP000874">
    <property type="protein sequence ID" value="ACP23724.1"/>
    <property type="molecule type" value="Genomic_DNA"/>
</dbReference>
<evidence type="ECO:0000256" key="2">
    <source>
        <dbReference type="ARBA" id="ARBA00005992"/>
    </source>
</evidence>
<keyword evidence="4" id="KW-0808">Transferase</keyword>
<dbReference type="Proteomes" id="UP000001054">
    <property type="component" value="Plasmid pNGR234b"/>
</dbReference>
<organism evidence="12 13">
    <name type="scientific">Sinorhizobium fredii (strain NBRC 101917 / NGR234)</name>
    <dbReference type="NCBI Taxonomy" id="394"/>
    <lineage>
        <taxon>Bacteria</taxon>
        <taxon>Pseudomonadati</taxon>
        <taxon>Pseudomonadota</taxon>
        <taxon>Alphaproteobacteria</taxon>
        <taxon>Hyphomicrobiales</taxon>
        <taxon>Rhizobiaceae</taxon>
        <taxon>Sinorhizobium/Ensifer group</taxon>
        <taxon>Sinorhizobium</taxon>
    </lineage>
</organism>
<dbReference type="AlphaFoldDB" id="C3KN94"/>
<evidence type="ECO:0000256" key="1">
    <source>
        <dbReference type="ARBA" id="ARBA00004752"/>
    </source>
</evidence>
<dbReference type="InterPro" id="IPR005490">
    <property type="entry name" value="LD_TPept_cat_dom"/>
</dbReference>
<evidence type="ECO:0000256" key="7">
    <source>
        <dbReference type="ARBA" id="ARBA00022984"/>
    </source>
</evidence>
<protein>
    <submittedName>
        <fullName evidence="12">Protein erfK/srfK</fullName>
    </submittedName>
</protein>
<dbReference type="InterPro" id="IPR038063">
    <property type="entry name" value="Transpep_catalytic_dom"/>
</dbReference>
<evidence type="ECO:0000256" key="5">
    <source>
        <dbReference type="ARBA" id="ARBA00022801"/>
    </source>
</evidence>
<dbReference type="GO" id="GO:0071972">
    <property type="term" value="F:peptidoglycan L,D-transpeptidase activity"/>
    <property type="evidence" value="ECO:0007669"/>
    <property type="project" value="TreeGrafter"/>
</dbReference>
<dbReference type="PANTHER" id="PTHR30582">
    <property type="entry name" value="L,D-TRANSPEPTIDASE"/>
    <property type="match status" value="1"/>
</dbReference>
<feature type="domain" description="L,D-TPase catalytic" evidence="11">
    <location>
        <begin position="83"/>
        <end position="212"/>
    </location>
</feature>
<comment type="similarity">
    <text evidence="2">Belongs to the YkuD family.</text>
</comment>
<reference evidence="12 13" key="2">
    <citation type="journal article" date="2009" name="Appl. Environ. Microbiol.">
        <title>Rhizobium sp. strain NGR234 possesses a remarkable number of secretion systems.</title>
        <authorList>
            <person name="Schmeisser C."/>
            <person name="Liesegang H."/>
            <person name="Krysciak D."/>
            <person name="Bakkou N."/>
            <person name="Le Quere A."/>
            <person name="Wollherr A."/>
            <person name="Heinemeyer I."/>
            <person name="Morgenstern B."/>
            <person name="Pommerening-Roeser A."/>
            <person name="Flores M."/>
            <person name="Palacios R."/>
            <person name="Brenner S."/>
            <person name="Gottschalk G."/>
            <person name="Schmitz R.A."/>
            <person name="Broughton W.J."/>
            <person name="Perret X."/>
            <person name="Strittmatter A.W."/>
            <person name="Streit W.R."/>
        </authorList>
    </citation>
    <scope>NUCLEOTIDE SEQUENCE [LARGE SCALE GENOMIC DNA]</scope>
    <source>
        <strain evidence="13">NBRC 101917 / NGR234</strain>
    </source>
</reference>
<keyword evidence="13" id="KW-1185">Reference proteome</keyword>
<name>C3KN94_SINFN</name>
<keyword evidence="3" id="KW-0328">Glycosyltransferase</keyword>
<evidence type="ECO:0000259" key="11">
    <source>
        <dbReference type="PROSITE" id="PS52029"/>
    </source>
</evidence>
<evidence type="ECO:0000256" key="8">
    <source>
        <dbReference type="ARBA" id="ARBA00023316"/>
    </source>
</evidence>
<dbReference type="RefSeq" id="WP_015888338.1">
    <property type="nucleotide sequence ID" value="NC_012586.1"/>
</dbReference>
<accession>C3KN94</accession>
<keyword evidence="10" id="KW-0732">Signal</keyword>
<evidence type="ECO:0000256" key="10">
    <source>
        <dbReference type="SAM" id="SignalP"/>
    </source>
</evidence>
<feature type="active site" description="Proton donor/acceptor" evidence="9">
    <location>
        <position position="172"/>
    </location>
</feature>
<feature type="chain" id="PRO_5002927335" evidence="10">
    <location>
        <begin position="27"/>
        <end position="212"/>
    </location>
</feature>
<keyword evidence="8 9" id="KW-0961">Cell wall biogenesis/degradation</keyword>
<dbReference type="PROSITE" id="PS52029">
    <property type="entry name" value="LD_TPASE"/>
    <property type="match status" value="1"/>
</dbReference>
<dbReference type="GO" id="GO:0005576">
    <property type="term" value="C:extracellular region"/>
    <property type="evidence" value="ECO:0007669"/>
    <property type="project" value="TreeGrafter"/>
</dbReference>
<dbReference type="PANTHER" id="PTHR30582:SF24">
    <property type="entry name" value="L,D-TRANSPEPTIDASE ERFK_SRFK-RELATED"/>
    <property type="match status" value="1"/>
</dbReference>
<geneLocation type="plasmid" evidence="13">
    <name>sym pNGR234b</name>
</geneLocation>
<keyword evidence="7 9" id="KW-0573">Peptidoglycan synthesis</keyword>
<dbReference type="Gene3D" id="2.40.440.10">
    <property type="entry name" value="L,D-transpeptidase catalytic domain-like"/>
    <property type="match status" value="1"/>
</dbReference>
<keyword evidence="12" id="KW-0614">Plasmid</keyword>
<dbReference type="HOGENOM" id="CLU_042399_0_2_5"/>
<evidence type="ECO:0000256" key="9">
    <source>
        <dbReference type="PROSITE-ProRule" id="PRU01373"/>
    </source>
</evidence>
<dbReference type="SUPFAM" id="SSF141523">
    <property type="entry name" value="L,D-transpeptidase catalytic domain-like"/>
    <property type="match status" value="1"/>
</dbReference>
<dbReference type="GO" id="GO:0018104">
    <property type="term" value="P:peptidoglycan-protein cross-linking"/>
    <property type="evidence" value="ECO:0007669"/>
    <property type="project" value="TreeGrafter"/>
</dbReference>
<keyword evidence="5" id="KW-0378">Hydrolase</keyword>
<dbReference type="PATRIC" id="fig|394.7.peg.2707"/>
<dbReference type="GO" id="GO:0008360">
    <property type="term" value="P:regulation of cell shape"/>
    <property type="evidence" value="ECO:0007669"/>
    <property type="project" value="UniProtKB-UniRule"/>
</dbReference>
<dbReference type="InterPro" id="IPR050979">
    <property type="entry name" value="LD-transpeptidase"/>
</dbReference>
<dbReference type="KEGG" id="rhi:NGR_b22790"/>
<gene>
    <name evidence="12" type="ordered locus">NGR_b22790</name>
</gene>
<comment type="pathway">
    <text evidence="1 9">Cell wall biogenesis; peptidoglycan biosynthesis.</text>
</comment>
<dbReference type="GO" id="GO:0071555">
    <property type="term" value="P:cell wall organization"/>
    <property type="evidence" value="ECO:0007669"/>
    <property type="project" value="UniProtKB-UniRule"/>
</dbReference>
<reference evidence="13" key="1">
    <citation type="journal article" date="2004" name="J. Bacteriol.">
        <title>An evolutionary hot spot: the pNGR234b replicon of Rhizobium sp. strain NGR234.</title>
        <authorList>
            <person name="Streit W.R."/>
            <person name="Schmitz R.A."/>
            <person name="Perret X."/>
            <person name="Staehelin C."/>
            <person name="Deakin W.J."/>
            <person name="Raasch C."/>
            <person name="Liesegang H."/>
            <person name="Broughton W.J."/>
        </authorList>
    </citation>
    <scope>NUCLEOTIDE SEQUENCE [LARGE SCALE GENOMIC DNA]</scope>
    <source>
        <strain evidence="13">NBRC 101917 / NGR234</strain>
    </source>
</reference>
<dbReference type="FunFam" id="2.40.440.10:FF:000002">
    <property type="entry name" value="L,D-transpeptidase ErfK/SrfK"/>
    <property type="match status" value="1"/>
</dbReference>
<sequence length="212" mass="23830">MSDLSKMQFLRALLLLLLLAPTVAQATADQPWPPILDKKNKRVWIDSGYIEFLMSAPAYPPRHAPGAFLPRQVVKYRTQEAPGTIIIDTRRYALYYVQPHGTALRYSVGVGREGYGWHGTEMVSRKRAWPEWRPPADMRARRPELPAYMAGGADNPLGARAIYLGDTLYRIHGSNEPESVGRSSSSGCFRMTNDDVIDLYERVKIGAKVIVL</sequence>
<evidence type="ECO:0000313" key="13">
    <source>
        <dbReference type="Proteomes" id="UP000001054"/>
    </source>
</evidence>
<dbReference type="OrthoDB" id="9795305at2"/>
<dbReference type="UniPathway" id="UPA00219"/>
<dbReference type="GO" id="GO:0016757">
    <property type="term" value="F:glycosyltransferase activity"/>
    <property type="evidence" value="ECO:0007669"/>
    <property type="project" value="UniProtKB-KW"/>
</dbReference>
<proteinExistence type="inferred from homology"/>
<feature type="active site" description="Nucleophile" evidence="9">
    <location>
        <position position="188"/>
    </location>
</feature>
<dbReference type="MEROPS" id="C82.003"/>
<evidence type="ECO:0000256" key="3">
    <source>
        <dbReference type="ARBA" id="ARBA00022676"/>
    </source>
</evidence>
<dbReference type="Pfam" id="PF03734">
    <property type="entry name" value="YkuD"/>
    <property type="match status" value="1"/>
</dbReference>
<evidence type="ECO:0000256" key="6">
    <source>
        <dbReference type="ARBA" id="ARBA00022960"/>
    </source>
</evidence>
<keyword evidence="6 9" id="KW-0133">Cell shape</keyword>
<evidence type="ECO:0000313" key="12">
    <source>
        <dbReference type="EMBL" id="ACP23724.1"/>
    </source>
</evidence>
<feature type="signal peptide" evidence="10">
    <location>
        <begin position="1"/>
        <end position="26"/>
    </location>
</feature>
<dbReference type="CDD" id="cd16913">
    <property type="entry name" value="YkuD_like"/>
    <property type="match status" value="1"/>
</dbReference>